<dbReference type="EMBL" id="FOBB01000011">
    <property type="protein sequence ID" value="SEN61862.1"/>
    <property type="molecule type" value="Genomic_DNA"/>
</dbReference>
<name>A0A1H8I0G3_9BACT</name>
<dbReference type="Gene3D" id="3.40.50.1110">
    <property type="entry name" value="SGNH hydrolase"/>
    <property type="match status" value="1"/>
</dbReference>
<dbReference type="PANTHER" id="PTHR30383">
    <property type="entry name" value="THIOESTERASE 1/PROTEASE 1/LYSOPHOSPHOLIPASE L1"/>
    <property type="match status" value="1"/>
</dbReference>
<sequence length="417" mass="46061">MDSKGKSAKVLVFFIGVLLVTVDAVAQHAAATTASNNIIQQDTALYRFFAALNQVDSNVVSILHLGDSHIQAGFFPVATGGALQQQFGNAGRGWVFPYNLAGTNGPDDYRWNSTVRWQTDRIIDKHKDQEPGPGGIVIYSQSAAPTLAFNGRGDNGMEDEVTQAQLFFDAGTTDVSVQTPGAEVTVMPAPYPGSPTLSRATLNFSQPMSTFQTRWEDNGSTIFRFYGAILQNGHNGILYHAIGINGAQYQHYVEIDNTLAAQCQALQPQLVIISLGTNEAYSGLGAAAIRDQVDNAVRLIKEQLPNVNILLTTPPDCMRTSKKAFRKKAGKKYRTYYRINFYPNPAINMVTQLLIDYSREHGLAYWNFNAVNKAMKSSFAGAWAPDHIHFSARGYQLQGRLLYEALRRSYALYLDRR</sequence>
<dbReference type="STRING" id="573321.SAMN04488505_111208"/>
<keyword evidence="4" id="KW-1185">Reference proteome</keyword>
<dbReference type="InterPro" id="IPR051532">
    <property type="entry name" value="Ester_Hydrolysis_Enzymes"/>
</dbReference>
<gene>
    <name evidence="3" type="ORF">SAMN04488505_111208</name>
</gene>
<dbReference type="InterPro" id="IPR036514">
    <property type="entry name" value="SGNH_hydro_sf"/>
</dbReference>
<keyword evidence="3" id="KW-0378">Hydrolase</keyword>
<accession>A0A1H8I0G3</accession>
<dbReference type="Gene3D" id="2.60.120.1360">
    <property type="match status" value="1"/>
</dbReference>
<dbReference type="AlphaFoldDB" id="A0A1H8I0G3"/>
<dbReference type="Pfam" id="PF13472">
    <property type="entry name" value="Lipase_GDSL_2"/>
    <property type="match status" value="1"/>
</dbReference>
<keyword evidence="1" id="KW-0732">Signal</keyword>
<dbReference type="SUPFAM" id="SSF52266">
    <property type="entry name" value="SGNH hydrolase"/>
    <property type="match status" value="1"/>
</dbReference>
<dbReference type="PANTHER" id="PTHR30383:SF29">
    <property type="entry name" value="SGNH HYDROLASE-TYPE ESTERASE DOMAIN-CONTAINING PROTEIN"/>
    <property type="match status" value="1"/>
</dbReference>
<dbReference type="Proteomes" id="UP000198984">
    <property type="component" value="Unassembled WGS sequence"/>
</dbReference>
<dbReference type="GO" id="GO:0016788">
    <property type="term" value="F:hydrolase activity, acting on ester bonds"/>
    <property type="evidence" value="ECO:0007669"/>
    <property type="project" value="UniProtKB-ARBA"/>
</dbReference>
<dbReference type="OrthoDB" id="9764375at2"/>
<evidence type="ECO:0000259" key="2">
    <source>
        <dbReference type="Pfam" id="PF13472"/>
    </source>
</evidence>
<evidence type="ECO:0000256" key="1">
    <source>
        <dbReference type="SAM" id="SignalP"/>
    </source>
</evidence>
<organism evidence="3 4">
    <name type="scientific">Chitinophaga rupis</name>
    <dbReference type="NCBI Taxonomy" id="573321"/>
    <lineage>
        <taxon>Bacteria</taxon>
        <taxon>Pseudomonadati</taxon>
        <taxon>Bacteroidota</taxon>
        <taxon>Chitinophagia</taxon>
        <taxon>Chitinophagales</taxon>
        <taxon>Chitinophagaceae</taxon>
        <taxon>Chitinophaga</taxon>
    </lineage>
</organism>
<proteinExistence type="predicted"/>
<feature type="signal peptide" evidence="1">
    <location>
        <begin position="1"/>
        <end position="26"/>
    </location>
</feature>
<feature type="chain" id="PRO_5011668941" evidence="1">
    <location>
        <begin position="27"/>
        <end position="417"/>
    </location>
</feature>
<dbReference type="InterPro" id="IPR013830">
    <property type="entry name" value="SGNH_hydro"/>
</dbReference>
<feature type="domain" description="SGNH hydrolase-type esterase" evidence="2">
    <location>
        <begin position="222"/>
        <end position="397"/>
    </location>
</feature>
<protein>
    <submittedName>
        <fullName evidence="3">GDSL-like Lipase/Acylhydrolase</fullName>
    </submittedName>
</protein>
<reference evidence="3 4" key="1">
    <citation type="submission" date="2016-10" db="EMBL/GenBank/DDBJ databases">
        <authorList>
            <person name="de Groot N.N."/>
        </authorList>
    </citation>
    <scope>NUCLEOTIDE SEQUENCE [LARGE SCALE GENOMIC DNA]</scope>
    <source>
        <strain evidence="3 4">DSM 21039</strain>
    </source>
</reference>
<dbReference type="RefSeq" id="WP_162277700.1">
    <property type="nucleotide sequence ID" value="NZ_FOBB01000011.1"/>
</dbReference>
<evidence type="ECO:0000313" key="3">
    <source>
        <dbReference type="EMBL" id="SEN61862.1"/>
    </source>
</evidence>
<evidence type="ECO:0000313" key="4">
    <source>
        <dbReference type="Proteomes" id="UP000198984"/>
    </source>
</evidence>